<proteinExistence type="predicted"/>
<dbReference type="Proteomes" id="UP001341840">
    <property type="component" value="Unassembled WGS sequence"/>
</dbReference>
<dbReference type="EMBL" id="JASCZI010060434">
    <property type="protein sequence ID" value="MED6131301.1"/>
    <property type="molecule type" value="Genomic_DNA"/>
</dbReference>
<comment type="caution">
    <text evidence="2">The sequence shown here is derived from an EMBL/GenBank/DDBJ whole genome shotgun (WGS) entry which is preliminary data.</text>
</comment>
<accession>A0ABU6S4G1</accession>
<reference evidence="2 3" key="1">
    <citation type="journal article" date="2023" name="Plants (Basel)">
        <title>Bridging the Gap: Combining Genomics and Transcriptomics Approaches to Understand Stylosanthes scabra, an Orphan Legume from the Brazilian Caatinga.</title>
        <authorList>
            <person name="Ferreira-Neto J.R.C."/>
            <person name="da Silva M.D."/>
            <person name="Binneck E."/>
            <person name="de Melo N.F."/>
            <person name="da Silva R.H."/>
            <person name="de Melo A.L.T.M."/>
            <person name="Pandolfi V."/>
            <person name="Bustamante F.O."/>
            <person name="Brasileiro-Vidal A.C."/>
            <person name="Benko-Iseppon A.M."/>
        </authorList>
    </citation>
    <scope>NUCLEOTIDE SEQUENCE [LARGE SCALE GENOMIC DNA]</scope>
    <source>
        <tissue evidence="2">Leaves</tissue>
    </source>
</reference>
<feature type="region of interest" description="Disordered" evidence="1">
    <location>
        <begin position="1"/>
        <end position="28"/>
    </location>
</feature>
<sequence>MKRPKKSDAKHTEKTKHNDEDASSSKNVSNTLSLTITVATMFEYLNENPEKLRLVNEMGFSALSHLLANNLDQQLLKEIYDRFDIRDNTIYSDAAAVKSPQGK</sequence>
<feature type="compositionally biased region" description="Basic and acidic residues" evidence="1">
    <location>
        <begin position="1"/>
        <end position="20"/>
    </location>
</feature>
<name>A0ABU6S4G1_9FABA</name>
<evidence type="ECO:0000256" key="1">
    <source>
        <dbReference type="SAM" id="MobiDB-lite"/>
    </source>
</evidence>
<organism evidence="2 3">
    <name type="scientific">Stylosanthes scabra</name>
    <dbReference type="NCBI Taxonomy" id="79078"/>
    <lineage>
        <taxon>Eukaryota</taxon>
        <taxon>Viridiplantae</taxon>
        <taxon>Streptophyta</taxon>
        <taxon>Embryophyta</taxon>
        <taxon>Tracheophyta</taxon>
        <taxon>Spermatophyta</taxon>
        <taxon>Magnoliopsida</taxon>
        <taxon>eudicotyledons</taxon>
        <taxon>Gunneridae</taxon>
        <taxon>Pentapetalae</taxon>
        <taxon>rosids</taxon>
        <taxon>fabids</taxon>
        <taxon>Fabales</taxon>
        <taxon>Fabaceae</taxon>
        <taxon>Papilionoideae</taxon>
        <taxon>50 kb inversion clade</taxon>
        <taxon>dalbergioids sensu lato</taxon>
        <taxon>Dalbergieae</taxon>
        <taxon>Pterocarpus clade</taxon>
        <taxon>Stylosanthes</taxon>
    </lineage>
</organism>
<evidence type="ECO:0000313" key="2">
    <source>
        <dbReference type="EMBL" id="MED6131301.1"/>
    </source>
</evidence>
<keyword evidence="3" id="KW-1185">Reference proteome</keyword>
<evidence type="ECO:0000313" key="3">
    <source>
        <dbReference type="Proteomes" id="UP001341840"/>
    </source>
</evidence>
<gene>
    <name evidence="2" type="ORF">PIB30_008635</name>
</gene>
<protein>
    <submittedName>
        <fullName evidence="2">Uncharacterized protein</fullName>
    </submittedName>
</protein>